<feature type="region of interest" description="Disordered" evidence="1">
    <location>
        <begin position="445"/>
        <end position="487"/>
    </location>
</feature>
<evidence type="ECO:0000256" key="1">
    <source>
        <dbReference type="SAM" id="MobiDB-lite"/>
    </source>
</evidence>
<feature type="compositionally biased region" description="Polar residues" evidence="1">
    <location>
        <begin position="18"/>
        <end position="43"/>
    </location>
</feature>
<organism evidence="2 3">
    <name type="scientific">[Torrubiella] hemipterigena</name>
    <dbReference type="NCBI Taxonomy" id="1531966"/>
    <lineage>
        <taxon>Eukaryota</taxon>
        <taxon>Fungi</taxon>
        <taxon>Dikarya</taxon>
        <taxon>Ascomycota</taxon>
        <taxon>Pezizomycotina</taxon>
        <taxon>Sordariomycetes</taxon>
        <taxon>Hypocreomycetidae</taxon>
        <taxon>Hypocreales</taxon>
        <taxon>Clavicipitaceae</taxon>
        <taxon>Clavicipitaceae incertae sedis</taxon>
        <taxon>'Torrubiella' clade</taxon>
    </lineage>
</organism>
<evidence type="ECO:0000313" key="2">
    <source>
        <dbReference type="EMBL" id="CEJ89164.1"/>
    </source>
</evidence>
<dbReference type="STRING" id="1531966.A0A0A1T304"/>
<reference evidence="2 3" key="1">
    <citation type="journal article" date="2015" name="Genome Announc.">
        <title>Draft Genome Sequence and Gene Annotation of the Entomopathogenic Fungus Verticillium hemipterigenum.</title>
        <authorList>
            <person name="Horn F."/>
            <person name="Habel A."/>
            <person name="Scharf D.H."/>
            <person name="Dworschak J."/>
            <person name="Brakhage A.A."/>
            <person name="Guthke R."/>
            <person name="Hertweck C."/>
            <person name="Linde J."/>
        </authorList>
    </citation>
    <scope>NUCLEOTIDE SEQUENCE [LARGE SCALE GENOMIC DNA]</scope>
</reference>
<feature type="compositionally biased region" description="Basic residues" evidence="1">
    <location>
        <begin position="235"/>
        <end position="247"/>
    </location>
</feature>
<dbReference type="HOGENOM" id="CLU_026999_0_0_1"/>
<dbReference type="OrthoDB" id="5421421at2759"/>
<feature type="region of interest" description="Disordered" evidence="1">
    <location>
        <begin position="1"/>
        <end position="43"/>
    </location>
</feature>
<proteinExistence type="predicted"/>
<protein>
    <submittedName>
        <fullName evidence="2">Uncharacterized protein</fullName>
    </submittedName>
</protein>
<feature type="region of interest" description="Disordered" evidence="1">
    <location>
        <begin position="195"/>
        <end position="278"/>
    </location>
</feature>
<dbReference type="EMBL" id="CDHN01000002">
    <property type="protein sequence ID" value="CEJ89164.1"/>
    <property type="molecule type" value="Genomic_DNA"/>
</dbReference>
<evidence type="ECO:0000313" key="3">
    <source>
        <dbReference type="Proteomes" id="UP000039046"/>
    </source>
</evidence>
<sequence>MSIVMEYMPQRPPHSDELSTQMGLSDASISSASPTQSEFPELTPYSTASSFSLPQHCDPSLLTPCSSLSSPPIQCKIEEDYSTSFTNRQLSQQPSPPPSAGMYPAWTTQYDMMGQCSQAPSPMVNHHPIPAEFYITSDRRSPIPPEPYMGAFAVSAANLPDPIQSNASPFYNMGHMNAQYNQPESQEEPMFQVDSSFLPVPSPLPSQERRHSSATDHLPKKTTEKVRSLPGSPHHSTHGVKKNRKSKAYTGTPKSKCGSEDANDEHTNCHGQEVPPTLKENCPDEVRCIFESRWRHRYKRGQDMWDSIQNDFLEEFEKANGKEVLQMKFKRGRSKYIQWESKDLDILHEAWVATEKDRYKTMLDKFIEFGGSKNMLLSPTDIEYMAVTELKLEDDILVDKMGEIDVRRRFRVPKKATMGRVPVSKSELPVNGDMVLNQIIQRRNWEDESSDSSDISEQTTERSVKKSTPKLPHPSATTKTLYHRRRR</sequence>
<name>A0A0A1T304_9HYPO</name>
<accession>A0A0A1T304</accession>
<dbReference type="Proteomes" id="UP000039046">
    <property type="component" value="Unassembled WGS sequence"/>
</dbReference>
<feature type="compositionally biased region" description="Basic and acidic residues" evidence="1">
    <location>
        <begin position="207"/>
        <end position="227"/>
    </location>
</feature>
<keyword evidence="3" id="KW-1185">Reference proteome</keyword>
<gene>
    <name evidence="2" type="ORF">VHEMI05023</name>
</gene>
<dbReference type="AlphaFoldDB" id="A0A0A1T304"/>